<feature type="domain" description="Trafficking protein particle complex subunit 13 N-terminal" evidence="2">
    <location>
        <begin position="8"/>
        <end position="163"/>
    </location>
</feature>
<dbReference type="EMBL" id="UXUI01008684">
    <property type="protein sequence ID" value="VDD92133.1"/>
    <property type="molecule type" value="Genomic_DNA"/>
</dbReference>
<name>A0A0N4VA79_ENTVE</name>
<evidence type="ECO:0000259" key="3">
    <source>
        <dbReference type="Pfam" id="PF23643"/>
    </source>
</evidence>
<comment type="similarity">
    <text evidence="1">Belongs to the TRAPPC13 family.</text>
</comment>
<evidence type="ECO:0000313" key="5">
    <source>
        <dbReference type="EMBL" id="VDD92133.1"/>
    </source>
</evidence>
<feature type="domain" description="Trafficking protein particle complex subunit 13 C-terminal" evidence="3">
    <location>
        <begin position="264"/>
        <end position="348"/>
    </location>
</feature>
<feature type="domain" description="Trafficking protein particle complex subunit 13 middle" evidence="4">
    <location>
        <begin position="178"/>
        <end position="262"/>
    </location>
</feature>
<dbReference type="PANTHER" id="PTHR13134">
    <property type="entry name" value="TRAFFICKING PROTEIN PARTICLE COMPLEX SUBUNIT 13"/>
    <property type="match status" value="1"/>
</dbReference>
<organism evidence="7">
    <name type="scientific">Enterobius vermicularis</name>
    <name type="common">Human pinworm</name>
    <dbReference type="NCBI Taxonomy" id="51028"/>
    <lineage>
        <taxon>Eukaryota</taxon>
        <taxon>Metazoa</taxon>
        <taxon>Ecdysozoa</taxon>
        <taxon>Nematoda</taxon>
        <taxon>Chromadorea</taxon>
        <taxon>Rhabditida</taxon>
        <taxon>Spirurina</taxon>
        <taxon>Oxyuridomorpha</taxon>
        <taxon>Oxyuroidea</taxon>
        <taxon>Oxyuridae</taxon>
        <taxon>Enterobius</taxon>
    </lineage>
</organism>
<evidence type="ECO:0000313" key="7">
    <source>
        <dbReference type="WBParaSite" id="EVEC_0000736301-mRNA-1"/>
    </source>
</evidence>
<accession>A0A0N4VA79</accession>
<evidence type="ECO:0000256" key="1">
    <source>
        <dbReference type="ARBA" id="ARBA00010785"/>
    </source>
</evidence>
<dbReference type="Pfam" id="PF23643">
    <property type="entry name" value="TRAPPC13_C"/>
    <property type="match status" value="1"/>
</dbReference>
<dbReference type="InterPro" id="IPR055428">
    <property type="entry name" value="TRAPPC13_C"/>
</dbReference>
<dbReference type="PANTHER" id="PTHR13134:SF3">
    <property type="entry name" value="TRAFFICKING PROTEIN PARTICLE COMPLEX SUBUNIT 13"/>
    <property type="match status" value="1"/>
</dbReference>
<dbReference type="InterPro" id="IPR055427">
    <property type="entry name" value="TRAPPC13_N"/>
</dbReference>
<dbReference type="AlphaFoldDB" id="A0A0N4VA79"/>
<evidence type="ECO:0000313" key="6">
    <source>
        <dbReference type="Proteomes" id="UP000274131"/>
    </source>
</evidence>
<proteinExistence type="inferred from homology"/>
<dbReference type="STRING" id="51028.A0A0N4VA79"/>
<dbReference type="Pfam" id="PF06159">
    <property type="entry name" value="TRAPPC13_N"/>
    <property type="match status" value="1"/>
</dbReference>
<sequence length="349" mass="39433">MGDALRDQLLSLKVMRLARPKFHENVCLPVDPLDPMSGLIESAVCRMTGQEQADVPVSQYLLVPQIFDNLYLGETFTFYICVQNESVHKATEICVDLQTSNRRVALVPKMEEANATLGSGEHLGQVVSHEINEQGQHMLVCAVSYKNQANEKMFLRKYFKFPVTKPIDVKTKFYNAEVLLEPTDFYLASEISPLPAESDNDSEQRYLNRMDVRQFLFCLKPNVADYSLNYYKGGTSIGKLDMVWRTAMGERGHIQTNALQRIMVCRLHNCSERPLELVLTLNGSLQPGIIFSCVSGLHLGQLRPNNVVDFTLQLLPLQTGLQSISGIRVTDTFSKRTYEHDEIAQVLVL</sequence>
<dbReference type="Proteomes" id="UP000274131">
    <property type="component" value="Unassembled WGS sequence"/>
</dbReference>
<keyword evidence="6" id="KW-1185">Reference proteome</keyword>
<dbReference type="InterPro" id="IPR055429">
    <property type="entry name" value="TRAPPC13_M"/>
</dbReference>
<dbReference type="InterPro" id="IPR010378">
    <property type="entry name" value="TRAPPC13"/>
</dbReference>
<dbReference type="OrthoDB" id="10250284at2759"/>
<dbReference type="Pfam" id="PF23647">
    <property type="entry name" value="TRAPPC13_M"/>
    <property type="match status" value="1"/>
</dbReference>
<protein>
    <submittedName>
        <fullName evidence="7">Trafficking protein particle complex subunit 13</fullName>
    </submittedName>
</protein>
<gene>
    <name evidence="5" type="ORF">EVEC_LOCUS6884</name>
</gene>
<reference evidence="7" key="1">
    <citation type="submission" date="2017-02" db="UniProtKB">
        <authorList>
            <consortium name="WormBaseParasite"/>
        </authorList>
    </citation>
    <scope>IDENTIFICATION</scope>
</reference>
<evidence type="ECO:0000259" key="2">
    <source>
        <dbReference type="Pfam" id="PF06159"/>
    </source>
</evidence>
<dbReference type="GO" id="GO:1990072">
    <property type="term" value="C:TRAPPIII protein complex"/>
    <property type="evidence" value="ECO:0007669"/>
    <property type="project" value="TreeGrafter"/>
</dbReference>
<dbReference type="WBParaSite" id="EVEC_0000736301-mRNA-1">
    <property type="protein sequence ID" value="EVEC_0000736301-mRNA-1"/>
    <property type="gene ID" value="EVEC_0000736301"/>
</dbReference>
<reference evidence="5 6" key="2">
    <citation type="submission" date="2018-10" db="EMBL/GenBank/DDBJ databases">
        <authorList>
            <consortium name="Pathogen Informatics"/>
        </authorList>
    </citation>
    <scope>NUCLEOTIDE SEQUENCE [LARGE SCALE GENOMIC DNA]</scope>
</reference>
<evidence type="ECO:0000259" key="4">
    <source>
        <dbReference type="Pfam" id="PF23647"/>
    </source>
</evidence>